<keyword evidence="1" id="KW-0732">Signal</keyword>
<gene>
    <name evidence="3" type="ORF">SVA_2847</name>
</gene>
<feature type="chain" id="PRO_5008571244" description="PepSY domain-containing protein" evidence="1">
    <location>
        <begin position="21"/>
        <end position="92"/>
    </location>
</feature>
<name>A0A1B4V7E3_9GAMM</name>
<keyword evidence="4" id="KW-1185">Reference proteome</keyword>
<proteinExistence type="predicted"/>
<feature type="signal peptide" evidence="1">
    <location>
        <begin position="1"/>
        <end position="20"/>
    </location>
</feature>
<dbReference type="Gene3D" id="3.10.450.40">
    <property type="match status" value="1"/>
</dbReference>
<organism evidence="3 4">
    <name type="scientific">Sulfurifustis variabilis</name>
    <dbReference type="NCBI Taxonomy" id="1675686"/>
    <lineage>
        <taxon>Bacteria</taxon>
        <taxon>Pseudomonadati</taxon>
        <taxon>Pseudomonadota</taxon>
        <taxon>Gammaproteobacteria</taxon>
        <taxon>Acidiferrobacterales</taxon>
        <taxon>Acidiferrobacteraceae</taxon>
        <taxon>Sulfurifustis</taxon>
    </lineage>
</organism>
<evidence type="ECO:0000259" key="2">
    <source>
        <dbReference type="Pfam" id="PF03413"/>
    </source>
</evidence>
<sequence>MKKYLIAGFVIAGLSGGIGAAVASSGDESVQPAQPRLVIEQAVALAKHQVPGTVIEAELEHEGARDLYEVKVEDKAGRMHKIRIDAATAERL</sequence>
<feature type="domain" description="PepSY" evidence="2">
    <location>
        <begin position="40"/>
        <end position="90"/>
    </location>
</feature>
<dbReference type="EMBL" id="AP014936">
    <property type="protein sequence ID" value="BAU49395.1"/>
    <property type="molecule type" value="Genomic_DNA"/>
</dbReference>
<evidence type="ECO:0000256" key="1">
    <source>
        <dbReference type="SAM" id="SignalP"/>
    </source>
</evidence>
<dbReference type="Pfam" id="PF03413">
    <property type="entry name" value="PepSY"/>
    <property type="match status" value="1"/>
</dbReference>
<dbReference type="Proteomes" id="UP000218899">
    <property type="component" value="Chromosome"/>
</dbReference>
<dbReference type="RefSeq" id="WP_096461804.1">
    <property type="nucleotide sequence ID" value="NZ_AP014936.1"/>
</dbReference>
<dbReference type="OrthoDB" id="5770914at2"/>
<dbReference type="InterPro" id="IPR025711">
    <property type="entry name" value="PepSY"/>
</dbReference>
<dbReference type="KEGG" id="sva:SVA_2847"/>
<evidence type="ECO:0000313" key="4">
    <source>
        <dbReference type="Proteomes" id="UP000218899"/>
    </source>
</evidence>
<reference evidence="3 4" key="1">
    <citation type="submission" date="2015-08" db="EMBL/GenBank/DDBJ databases">
        <title>Complete genome sequence of Sulfurifustis variabilis.</title>
        <authorList>
            <person name="Miura A."/>
            <person name="Kojima H."/>
            <person name="Fukui M."/>
        </authorList>
    </citation>
    <scope>NUCLEOTIDE SEQUENCE [LARGE SCALE GENOMIC DNA]</scope>
    <source>
        <strain evidence="4">skN76</strain>
    </source>
</reference>
<evidence type="ECO:0000313" key="3">
    <source>
        <dbReference type="EMBL" id="BAU49395.1"/>
    </source>
</evidence>
<protein>
    <recommendedName>
        <fullName evidence="2">PepSY domain-containing protein</fullName>
    </recommendedName>
</protein>
<accession>A0A1B4V7E3</accession>
<dbReference type="AlphaFoldDB" id="A0A1B4V7E3"/>